<evidence type="ECO:0000313" key="3">
    <source>
        <dbReference type="EMBL" id="QHI99039.1"/>
    </source>
</evidence>
<name>A0A857J7I6_9BURK</name>
<feature type="domain" description="Ice-binding protein C-terminal" evidence="2">
    <location>
        <begin position="147"/>
        <end position="171"/>
    </location>
</feature>
<feature type="signal peptide" evidence="1">
    <location>
        <begin position="1"/>
        <end position="21"/>
    </location>
</feature>
<evidence type="ECO:0000256" key="1">
    <source>
        <dbReference type="SAM" id="SignalP"/>
    </source>
</evidence>
<reference evidence="3 4" key="1">
    <citation type="submission" date="2020-01" db="EMBL/GenBank/DDBJ databases">
        <title>Genome sequencing of strain KACC 21265.</title>
        <authorList>
            <person name="Heo J."/>
            <person name="Kim S.-J."/>
            <person name="Kim J.-S."/>
            <person name="Hong S.-B."/>
            <person name="Kwon S.-W."/>
        </authorList>
    </citation>
    <scope>NUCLEOTIDE SEQUENCE [LARGE SCALE GENOMIC DNA]</scope>
    <source>
        <strain evidence="3 4">KACC 21265</strain>
    </source>
</reference>
<keyword evidence="1" id="KW-0732">Signal</keyword>
<dbReference type="InterPro" id="IPR013424">
    <property type="entry name" value="Ice-binding_C"/>
</dbReference>
<dbReference type="KEGG" id="xyk:GT347_14220"/>
<dbReference type="Proteomes" id="UP000464787">
    <property type="component" value="Chromosome"/>
</dbReference>
<protein>
    <submittedName>
        <fullName evidence="3">PEP-CTERM sorting domain-containing protein</fullName>
    </submittedName>
</protein>
<dbReference type="EMBL" id="CP047650">
    <property type="protein sequence ID" value="QHI99039.1"/>
    <property type="molecule type" value="Genomic_DNA"/>
</dbReference>
<sequence>MKIFVPLVLSVACIASAPAMANQITFGGDTGDGPGFERPGPGVIGSAYRYLSYAFTVSQAGIYTFTSTAMDFDNLTALYLGDATVVDAAHLLIYNDDSTDARHSGFDYSLAANTTYNFVTTAYSLGQSGVVSNSITGAGTISPFVSAVPEPETVAMLLAGMGTMWMKLRRRQKQQCQ</sequence>
<organism evidence="3 4">
    <name type="scientific">Xylophilus rhododendri</name>
    <dbReference type="NCBI Taxonomy" id="2697032"/>
    <lineage>
        <taxon>Bacteria</taxon>
        <taxon>Pseudomonadati</taxon>
        <taxon>Pseudomonadota</taxon>
        <taxon>Betaproteobacteria</taxon>
        <taxon>Burkholderiales</taxon>
        <taxon>Xylophilus</taxon>
    </lineage>
</organism>
<dbReference type="NCBIfam" id="TIGR02595">
    <property type="entry name" value="PEP_CTERM"/>
    <property type="match status" value="1"/>
</dbReference>
<gene>
    <name evidence="3" type="ORF">GT347_14220</name>
</gene>
<dbReference type="AlphaFoldDB" id="A0A857J7I6"/>
<accession>A0A857J7I6</accession>
<keyword evidence="4" id="KW-1185">Reference proteome</keyword>
<evidence type="ECO:0000259" key="2">
    <source>
        <dbReference type="Pfam" id="PF07589"/>
    </source>
</evidence>
<evidence type="ECO:0000313" key="4">
    <source>
        <dbReference type="Proteomes" id="UP000464787"/>
    </source>
</evidence>
<dbReference type="RefSeq" id="WP_160552783.1">
    <property type="nucleotide sequence ID" value="NZ_CP047650.1"/>
</dbReference>
<dbReference type="NCBIfam" id="NF038126">
    <property type="entry name" value="PEP_CTERM_FxDxF"/>
    <property type="match status" value="1"/>
</dbReference>
<feature type="chain" id="PRO_5032799836" evidence="1">
    <location>
        <begin position="22"/>
        <end position="177"/>
    </location>
</feature>
<proteinExistence type="predicted"/>
<dbReference type="Pfam" id="PF07589">
    <property type="entry name" value="PEP-CTERM"/>
    <property type="match status" value="1"/>
</dbReference>